<evidence type="ECO:0000256" key="1">
    <source>
        <dbReference type="SAM" id="MobiDB-lite"/>
    </source>
</evidence>
<name>A0A7J7IIN7_9RHOD</name>
<gene>
    <name evidence="3" type="ORF">F1559_001572</name>
</gene>
<keyword evidence="2" id="KW-0472">Membrane</keyword>
<feature type="region of interest" description="Disordered" evidence="1">
    <location>
        <begin position="217"/>
        <end position="265"/>
    </location>
</feature>
<organism evidence="3 4">
    <name type="scientific">Cyanidiococcus yangmingshanensis</name>
    <dbReference type="NCBI Taxonomy" id="2690220"/>
    <lineage>
        <taxon>Eukaryota</taxon>
        <taxon>Rhodophyta</taxon>
        <taxon>Bangiophyceae</taxon>
        <taxon>Cyanidiales</taxon>
        <taxon>Cyanidiaceae</taxon>
        <taxon>Cyanidiococcus</taxon>
    </lineage>
</organism>
<feature type="compositionally biased region" description="Basic and acidic residues" evidence="1">
    <location>
        <begin position="244"/>
        <end position="255"/>
    </location>
</feature>
<evidence type="ECO:0000256" key="2">
    <source>
        <dbReference type="SAM" id="Phobius"/>
    </source>
</evidence>
<accession>A0A7J7IIN7</accession>
<reference evidence="3 4" key="1">
    <citation type="journal article" date="2020" name="J. Phycol.">
        <title>Comparative genome analysis reveals Cyanidiococcus gen. nov., a new extremophilic red algal genus sister to Cyanidioschyzon (Cyanidioschyzonaceae, Rhodophyta).</title>
        <authorList>
            <person name="Liu S.-L."/>
            <person name="Chiang Y.-R."/>
            <person name="Yoon H.S."/>
            <person name="Fu H.-Y."/>
        </authorList>
    </citation>
    <scope>NUCLEOTIDE SEQUENCE [LARGE SCALE GENOMIC DNA]</scope>
    <source>
        <strain evidence="3 4">THAL066</strain>
    </source>
</reference>
<protein>
    <submittedName>
        <fullName evidence="3">Uncharacterized protein</fullName>
    </submittedName>
</protein>
<dbReference type="EMBL" id="VWRR01000008">
    <property type="protein sequence ID" value="KAF6002963.1"/>
    <property type="molecule type" value="Genomic_DNA"/>
</dbReference>
<dbReference type="Proteomes" id="UP000530660">
    <property type="component" value="Unassembled WGS sequence"/>
</dbReference>
<keyword evidence="4" id="KW-1185">Reference proteome</keyword>
<evidence type="ECO:0000313" key="3">
    <source>
        <dbReference type="EMBL" id="KAF6002963.1"/>
    </source>
</evidence>
<dbReference type="AlphaFoldDB" id="A0A7J7IIN7"/>
<keyword evidence="2" id="KW-0812">Transmembrane</keyword>
<feature type="transmembrane region" description="Helical" evidence="2">
    <location>
        <begin position="287"/>
        <end position="308"/>
    </location>
</feature>
<comment type="caution">
    <text evidence="3">The sequence shown here is derived from an EMBL/GenBank/DDBJ whole genome shotgun (WGS) entry which is preliminary data.</text>
</comment>
<keyword evidence="2" id="KW-1133">Transmembrane helix</keyword>
<dbReference type="OrthoDB" id="2141050at2759"/>
<proteinExistence type="predicted"/>
<evidence type="ECO:0000313" key="4">
    <source>
        <dbReference type="Proteomes" id="UP000530660"/>
    </source>
</evidence>
<sequence length="349" mass="38964">MGRVESPPGAERTLKGEENDLAELKRAVDVLLLGNGVLVLHLCRTRGASTSPTPPWDALELQALCILGRDDEAVRLARELLGSDDELGRAWQSPDLTRSCLSVLAAFLAPDEVISVVRTLLQRFLESSVARSWSRADKEELLLRVWLRGLLLGESLSFRKVEDQQAWARRYGTDLEKELSLPPTDQADRVSIALREHLSAEALATLLERLGISNSAMNETPPEVAQDDVDEASQQDHNQGCAGRVDDGHERHSMPEPHVGLGSRNETRPMVSTVFQSLHRRIQEDPALLADMVTYSLAGLAALSWLIYAQRRSRLRENITHSPGRGTWASSRFWQSAKDLLRSAFFFRF</sequence>